<gene>
    <name evidence="1" type="ORF">UFOVP605_27</name>
</gene>
<accession>A0A6J5N6T4</accession>
<organism evidence="1">
    <name type="scientific">uncultured Caudovirales phage</name>
    <dbReference type="NCBI Taxonomy" id="2100421"/>
    <lineage>
        <taxon>Viruses</taxon>
        <taxon>Duplodnaviria</taxon>
        <taxon>Heunggongvirae</taxon>
        <taxon>Uroviricota</taxon>
        <taxon>Caudoviricetes</taxon>
        <taxon>Peduoviridae</taxon>
        <taxon>Maltschvirus</taxon>
        <taxon>Maltschvirus maltsch</taxon>
    </lineage>
</organism>
<evidence type="ECO:0000313" key="1">
    <source>
        <dbReference type="EMBL" id="CAB4152860.1"/>
    </source>
</evidence>
<sequence>MNLVPFEHQMTLATAFAKSRLFGIETPEQALALMALCEAEGLHPAIAIRDFHIINGKPALKADAMLQRFMAAGGKVEWLEYSDAVVSGQFSHPAGGTVTITWGKAEAQRAGLLNKPQWKNYPRQMMRARCISEGCRTVFPGVAVGVYTVEEVRDFPPMPISRASKEPVKAITHQAFDESVEDAEFVGTSPELEIRNAKNLDELKELFKKYAKQYKESGNPEMVAELTILKDARKGELTKKETEE</sequence>
<reference evidence="1" key="1">
    <citation type="submission" date="2020-04" db="EMBL/GenBank/DDBJ databases">
        <authorList>
            <person name="Chiriac C."/>
            <person name="Salcher M."/>
            <person name="Ghai R."/>
            <person name="Kavagutti S V."/>
        </authorList>
    </citation>
    <scope>NUCLEOTIDE SEQUENCE</scope>
</reference>
<name>A0A6J5N6T4_9CAUD</name>
<protein>
    <submittedName>
        <fullName evidence="1">Uncharacterized protein</fullName>
    </submittedName>
</protein>
<dbReference type="EMBL" id="LR796592">
    <property type="protein sequence ID" value="CAB4152860.1"/>
    <property type="molecule type" value="Genomic_DNA"/>
</dbReference>
<proteinExistence type="predicted"/>